<dbReference type="InterPro" id="IPR011063">
    <property type="entry name" value="TilS/TtcA_N"/>
</dbReference>
<sequence>MDDSRKSVPDLSGSGESGSASGALAVELFDRQQFAELTRTLSHSLANLPSQEPVAVALSGGADSSALALIAADLCKSQARPLYLFHIHHGLFAEADEWLRRVEVLASHLDAPLVVKHVEVQTDSGKGIEAAARQARYEALSSMSAECKLNVVLLAHHRQDQAETVLLRLLRGAGVQGLAAMRTESQREGLRLFRPWLDVDRAEMLALVSDFGRRAGWLPVADPSNADPRYARGALRRDVLPAIQAHWPAWQQTLARHARQAQDAIEVLDEVAASDLEGLDPDANDGSFSLKLWRLLSPARQALVLRYWIQKQGIAMPGDRKLNELLRQLRQLHQMGSDRDLLWRHDPYSVRCRQARVFLEPNSP</sequence>
<feature type="domain" description="tRNA(Ile)-lysidine/2-thiocytidine synthase N-terminal" evidence="9">
    <location>
        <begin position="54"/>
        <end position="237"/>
    </location>
</feature>
<dbReference type="Pfam" id="PF09179">
    <property type="entry name" value="TilS"/>
    <property type="match status" value="1"/>
</dbReference>
<dbReference type="EMBL" id="JAAGRN010000007">
    <property type="protein sequence ID" value="NDY83885.1"/>
    <property type="molecule type" value="Genomic_DNA"/>
</dbReference>
<evidence type="ECO:0000256" key="4">
    <source>
        <dbReference type="ARBA" id="ARBA00022741"/>
    </source>
</evidence>
<evidence type="ECO:0000256" key="5">
    <source>
        <dbReference type="ARBA" id="ARBA00022840"/>
    </source>
</evidence>
<dbReference type="CDD" id="cd01992">
    <property type="entry name" value="TilS_N"/>
    <property type="match status" value="1"/>
</dbReference>
<name>A0A6B2R9D5_9BURK</name>
<dbReference type="GO" id="GO:0032267">
    <property type="term" value="F:tRNA(Ile)-lysidine synthase activity"/>
    <property type="evidence" value="ECO:0007669"/>
    <property type="project" value="UniProtKB-EC"/>
</dbReference>
<protein>
    <recommendedName>
        <fullName evidence="7">tRNA(Ile)-lysidine synthase</fullName>
        <ecNumber evidence="7">6.3.4.19</ecNumber>
    </recommendedName>
    <alternativeName>
        <fullName evidence="7">tRNA(Ile)-2-lysyl-cytidine synthase</fullName>
    </alternativeName>
    <alternativeName>
        <fullName evidence="7">tRNA(Ile)-lysidine synthetase</fullName>
    </alternativeName>
</protein>
<evidence type="ECO:0000256" key="7">
    <source>
        <dbReference type="HAMAP-Rule" id="MF_01161"/>
    </source>
</evidence>
<comment type="domain">
    <text evidence="7">The N-terminal region contains the highly conserved SGGXDS motif, predicted to be a P-loop motif involved in ATP binding.</text>
</comment>
<reference evidence="11" key="1">
    <citation type="submission" date="2020-02" db="EMBL/GenBank/DDBJ databases">
        <authorList>
            <person name="Chen W.-M."/>
        </authorList>
    </citation>
    <scope>NUCLEOTIDE SEQUENCE</scope>
    <source>
        <strain evidence="11">NBD-18</strain>
    </source>
</reference>
<dbReference type="Pfam" id="PF01171">
    <property type="entry name" value="ATP_bind_3"/>
    <property type="match status" value="1"/>
</dbReference>
<dbReference type="GO" id="GO:0005524">
    <property type="term" value="F:ATP binding"/>
    <property type="evidence" value="ECO:0007669"/>
    <property type="project" value="UniProtKB-UniRule"/>
</dbReference>
<evidence type="ECO:0000256" key="2">
    <source>
        <dbReference type="ARBA" id="ARBA00022598"/>
    </source>
</evidence>
<proteinExistence type="inferred from homology"/>
<dbReference type="HAMAP" id="MF_01161">
    <property type="entry name" value="tRNA_Ile_lys_synt"/>
    <property type="match status" value="1"/>
</dbReference>
<dbReference type="PANTHER" id="PTHR43033">
    <property type="entry name" value="TRNA(ILE)-LYSIDINE SYNTHASE-RELATED"/>
    <property type="match status" value="1"/>
</dbReference>
<dbReference type="InterPro" id="IPR012094">
    <property type="entry name" value="tRNA_Ile_lys_synt"/>
</dbReference>
<dbReference type="GO" id="GO:0005737">
    <property type="term" value="C:cytoplasm"/>
    <property type="evidence" value="ECO:0007669"/>
    <property type="project" value="UniProtKB-SubCell"/>
</dbReference>
<dbReference type="InterPro" id="IPR014729">
    <property type="entry name" value="Rossmann-like_a/b/a_fold"/>
</dbReference>
<comment type="caution">
    <text evidence="11">The sequence shown here is derived from an EMBL/GenBank/DDBJ whole genome shotgun (WGS) entry which is preliminary data.</text>
</comment>
<dbReference type="InterPro" id="IPR012795">
    <property type="entry name" value="tRNA_Ile_lys_synt_N"/>
</dbReference>
<evidence type="ECO:0000256" key="3">
    <source>
        <dbReference type="ARBA" id="ARBA00022694"/>
    </source>
</evidence>
<dbReference type="GO" id="GO:0006400">
    <property type="term" value="P:tRNA modification"/>
    <property type="evidence" value="ECO:0007669"/>
    <property type="project" value="UniProtKB-UniRule"/>
</dbReference>
<feature type="binding site" evidence="7">
    <location>
        <begin position="59"/>
        <end position="64"/>
    </location>
    <ligand>
        <name>ATP</name>
        <dbReference type="ChEBI" id="CHEBI:30616"/>
    </ligand>
</feature>
<accession>A0A6B2R9D5</accession>
<evidence type="ECO:0000313" key="11">
    <source>
        <dbReference type="EMBL" id="NDY83885.1"/>
    </source>
</evidence>
<dbReference type="Gene3D" id="3.40.50.620">
    <property type="entry name" value="HUPs"/>
    <property type="match status" value="1"/>
</dbReference>
<feature type="domain" description="tRNA(Ile)-lysidine synthase substrate-binding" evidence="10">
    <location>
        <begin position="289"/>
        <end position="357"/>
    </location>
</feature>
<keyword evidence="3 7" id="KW-0819">tRNA processing</keyword>
<evidence type="ECO:0000256" key="6">
    <source>
        <dbReference type="ARBA" id="ARBA00048539"/>
    </source>
</evidence>
<gene>
    <name evidence="7 11" type="primary">tilS</name>
    <name evidence="11" type="ORF">G3I67_11645</name>
</gene>
<dbReference type="PANTHER" id="PTHR43033:SF1">
    <property type="entry name" value="TRNA(ILE)-LYSIDINE SYNTHASE-RELATED"/>
    <property type="match status" value="1"/>
</dbReference>
<dbReference type="SUPFAM" id="SSF52402">
    <property type="entry name" value="Adenine nucleotide alpha hydrolases-like"/>
    <property type="match status" value="1"/>
</dbReference>
<feature type="region of interest" description="Disordered" evidence="8">
    <location>
        <begin position="1"/>
        <end position="20"/>
    </location>
</feature>
<dbReference type="NCBIfam" id="TIGR02432">
    <property type="entry name" value="lysidine_TilS_N"/>
    <property type="match status" value="1"/>
</dbReference>
<evidence type="ECO:0000259" key="9">
    <source>
        <dbReference type="Pfam" id="PF01171"/>
    </source>
</evidence>
<dbReference type="AlphaFoldDB" id="A0A6B2R9D5"/>
<evidence type="ECO:0000259" key="10">
    <source>
        <dbReference type="Pfam" id="PF09179"/>
    </source>
</evidence>
<feature type="compositionally biased region" description="Low complexity" evidence="8">
    <location>
        <begin position="11"/>
        <end position="20"/>
    </location>
</feature>
<comment type="subcellular location">
    <subcellularLocation>
        <location evidence="7">Cytoplasm</location>
    </subcellularLocation>
</comment>
<dbReference type="InterPro" id="IPR015262">
    <property type="entry name" value="tRNA_Ile_lys_synt_subst-bd"/>
</dbReference>
<comment type="function">
    <text evidence="7">Ligates lysine onto the cytidine present at position 34 of the AUA codon-specific tRNA(Ile) that contains the anticodon CAU, in an ATP-dependent manner. Cytidine is converted to lysidine, thus changing the amino acid specificity of the tRNA from methionine to isoleucine.</text>
</comment>
<dbReference type="SUPFAM" id="SSF82829">
    <property type="entry name" value="MesJ substrate recognition domain-like"/>
    <property type="match status" value="1"/>
</dbReference>
<keyword evidence="4 7" id="KW-0547">Nucleotide-binding</keyword>
<keyword evidence="2 7" id="KW-0436">Ligase</keyword>
<evidence type="ECO:0000256" key="8">
    <source>
        <dbReference type="SAM" id="MobiDB-lite"/>
    </source>
</evidence>
<evidence type="ECO:0000256" key="1">
    <source>
        <dbReference type="ARBA" id="ARBA00022490"/>
    </source>
</evidence>
<organism evidence="11">
    <name type="scientific">Sheuella amnicola</name>
    <dbReference type="NCBI Taxonomy" id="2707330"/>
    <lineage>
        <taxon>Bacteria</taxon>
        <taxon>Pseudomonadati</taxon>
        <taxon>Pseudomonadota</taxon>
        <taxon>Betaproteobacteria</taxon>
        <taxon>Burkholderiales</taxon>
        <taxon>Alcaligenaceae</taxon>
        <taxon>Sheuella</taxon>
    </lineage>
</organism>
<comment type="catalytic activity">
    <reaction evidence="6 7">
        <text>cytidine(34) in tRNA(Ile2) + L-lysine + ATP = lysidine(34) in tRNA(Ile2) + AMP + diphosphate + H(+)</text>
        <dbReference type="Rhea" id="RHEA:43744"/>
        <dbReference type="Rhea" id="RHEA-COMP:10625"/>
        <dbReference type="Rhea" id="RHEA-COMP:10670"/>
        <dbReference type="ChEBI" id="CHEBI:15378"/>
        <dbReference type="ChEBI" id="CHEBI:30616"/>
        <dbReference type="ChEBI" id="CHEBI:32551"/>
        <dbReference type="ChEBI" id="CHEBI:33019"/>
        <dbReference type="ChEBI" id="CHEBI:82748"/>
        <dbReference type="ChEBI" id="CHEBI:83665"/>
        <dbReference type="ChEBI" id="CHEBI:456215"/>
        <dbReference type="EC" id="6.3.4.19"/>
    </reaction>
</comment>
<dbReference type="Gene3D" id="1.20.59.20">
    <property type="match status" value="1"/>
</dbReference>
<keyword evidence="5 7" id="KW-0067">ATP-binding</keyword>
<comment type="similarity">
    <text evidence="7">Belongs to the tRNA(Ile)-lysidine synthase family.</text>
</comment>
<dbReference type="EC" id="6.3.4.19" evidence="7"/>
<keyword evidence="1 7" id="KW-0963">Cytoplasm</keyword>